<dbReference type="Pfam" id="PF01431">
    <property type="entry name" value="Peptidase_M13"/>
    <property type="match status" value="1"/>
</dbReference>
<dbReference type="GO" id="GO:0016485">
    <property type="term" value="P:protein processing"/>
    <property type="evidence" value="ECO:0007669"/>
    <property type="project" value="TreeGrafter"/>
</dbReference>
<organism evidence="10">
    <name type="scientific">Medioppia subpectinata</name>
    <dbReference type="NCBI Taxonomy" id="1979941"/>
    <lineage>
        <taxon>Eukaryota</taxon>
        <taxon>Metazoa</taxon>
        <taxon>Ecdysozoa</taxon>
        <taxon>Arthropoda</taxon>
        <taxon>Chelicerata</taxon>
        <taxon>Arachnida</taxon>
        <taxon>Acari</taxon>
        <taxon>Acariformes</taxon>
        <taxon>Sarcoptiformes</taxon>
        <taxon>Oribatida</taxon>
        <taxon>Brachypylina</taxon>
        <taxon>Oppioidea</taxon>
        <taxon>Oppiidae</taxon>
        <taxon>Medioppia</taxon>
    </lineage>
</organism>
<comment type="similarity">
    <text evidence="2">Belongs to the peptidase M13 family.</text>
</comment>
<dbReference type="PRINTS" id="PR00786">
    <property type="entry name" value="NEPRILYSIN"/>
</dbReference>
<dbReference type="InterPro" id="IPR018497">
    <property type="entry name" value="Peptidase_M13_C"/>
</dbReference>
<evidence type="ECO:0000256" key="1">
    <source>
        <dbReference type="ARBA" id="ARBA00001947"/>
    </source>
</evidence>
<evidence type="ECO:0000313" key="11">
    <source>
        <dbReference type="Proteomes" id="UP000759131"/>
    </source>
</evidence>
<dbReference type="OrthoDB" id="6475849at2759"/>
<evidence type="ECO:0000256" key="5">
    <source>
        <dbReference type="ARBA" id="ARBA00022801"/>
    </source>
</evidence>
<proteinExistence type="inferred from homology"/>
<evidence type="ECO:0000259" key="8">
    <source>
        <dbReference type="Pfam" id="PF01431"/>
    </source>
</evidence>
<keyword evidence="6" id="KW-0862">Zinc</keyword>
<feature type="domain" description="Peptidase M13 N-terminal" evidence="9">
    <location>
        <begin position="153"/>
        <end position="539"/>
    </location>
</feature>
<evidence type="ECO:0000256" key="2">
    <source>
        <dbReference type="ARBA" id="ARBA00007357"/>
    </source>
</evidence>
<dbReference type="Gene3D" id="3.40.390.10">
    <property type="entry name" value="Collagenase (Catalytic Domain)"/>
    <property type="match status" value="1"/>
</dbReference>
<evidence type="ECO:0000313" key="10">
    <source>
        <dbReference type="EMBL" id="CAD7623248.1"/>
    </source>
</evidence>
<dbReference type="InterPro" id="IPR042089">
    <property type="entry name" value="Peptidase_M13_dom_2"/>
</dbReference>
<dbReference type="Gene3D" id="1.10.1380.10">
    <property type="entry name" value="Neutral endopeptidase , domain2"/>
    <property type="match status" value="2"/>
</dbReference>
<protein>
    <submittedName>
        <fullName evidence="10">Uncharacterized protein</fullName>
    </submittedName>
</protein>
<dbReference type="Pfam" id="PF05649">
    <property type="entry name" value="Peptidase_M13_N"/>
    <property type="match status" value="2"/>
</dbReference>
<keyword evidence="7" id="KW-0482">Metalloprotease</keyword>
<dbReference type="GO" id="GO:0046872">
    <property type="term" value="F:metal ion binding"/>
    <property type="evidence" value="ECO:0007669"/>
    <property type="project" value="UniProtKB-KW"/>
</dbReference>
<reference evidence="10" key="1">
    <citation type="submission" date="2020-11" db="EMBL/GenBank/DDBJ databases">
        <authorList>
            <person name="Tran Van P."/>
        </authorList>
    </citation>
    <scope>NUCLEOTIDE SEQUENCE</scope>
</reference>
<keyword evidence="4" id="KW-0479">Metal-binding</keyword>
<feature type="domain" description="Peptidase M13 C-terminal" evidence="8">
    <location>
        <begin position="598"/>
        <end position="805"/>
    </location>
</feature>
<evidence type="ECO:0000256" key="6">
    <source>
        <dbReference type="ARBA" id="ARBA00022833"/>
    </source>
</evidence>
<evidence type="ECO:0000256" key="7">
    <source>
        <dbReference type="ARBA" id="ARBA00023049"/>
    </source>
</evidence>
<evidence type="ECO:0000259" key="9">
    <source>
        <dbReference type="Pfam" id="PF05649"/>
    </source>
</evidence>
<dbReference type="CDD" id="cd08662">
    <property type="entry name" value="M13"/>
    <property type="match status" value="1"/>
</dbReference>
<accession>A0A7R9PWU9</accession>
<evidence type="ECO:0000256" key="3">
    <source>
        <dbReference type="ARBA" id="ARBA00022670"/>
    </source>
</evidence>
<dbReference type="InterPro" id="IPR008753">
    <property type="entry name" value="Peptidase_M13_N"/>
</dbReference>
<name>A0A7R9PWU9_9ACAR</name>
<dbReference type="Proteomes" id="UP000759131">
    <property type="component" value="Unassembled WGS sequence"/>
</dbReference>
<dbReference type="EMBL" id="OC856124">
    <property type="protein sequence ID" value="CAD7623248.1"/>
    <property type="molecule type" value="Genomic_DNA"/>
</dbReference>
<dbReference type="EMBL" id="CAJPIZ010001549">
    <property type="protein sequence ID" value="CAG2103678.1"/>
    <property type="molecule type" value="Genomic_DNA"/>
</dbReference>
<evidence type="ECO:0000256" key="4">
    <source>
        <dbReference type="ARBA" id="ARBA00022723"/>
    </source>
</evidence>
<dbReference type="PANTHER" id="PTHR11733:SF241">
    <property type="entry name" value="GH26575P-RELATED"/>
    <property type="match status" value="1"/>
</dbReference>
<dbReference type="GO" id="GO:0004222">
    <property type="term" value="F:metalloendopeptidase activity"/>
    <property type="evidence" value="ECO:0007669"/>
    <property type="project" value="InterPro"/>
</dbReference>
<dbReference type="InterPro" id="IPR024079">
    <property type="entry name" value="MetalloPept_cat_dom_sf"/>
</dbReference>
<feature type="domain" description="Peptidase M13 N-terminal" evidence="9">
    <location>
        <begin position="7"/>
        <end position="125"/>
    </location>
</feature>
<dbReference type="PROSITE" id="PS51885">
    <property type="entry name" value="NEPRILYSIN"/>
    <property type="match status" value="2"/>
</dbReference>
<dbReference type="GO" id="GO:0005886">
    <property type="term" value="C:plasma membrane"/>
    <property type="evidence" value="ECO:0007669"/>
    <property type="project" value="TreeGrafter"/>
</dbReference>
<dbReference type="PANTHER" id="PTHR11733">
    <property type="entry name" value="ZINC METALLOPROTEASE FAMILY M13 NEPRILYSIN-RELATED"/>
    <property type="match status" value="1"/>
</dbReference>
<keyword evidence="3" id="KW-0645">Protease</keyword>
<sequence length="806" mass="93283">MDLSVDPCEDFFQFACGTWNKKHIIPEDRSSISTFEVLADNLQILLKDLLEQLPSSYDNSATIKAKIFYKSCMNTKRIEEIGDQPLREVIKELGDWPVLSQKWSNPRTKLEVLLGKLRGEYNQGLIHRITVMFISLTTTAASLVNAMDLSVDPCEDFFQFACGTWNKKHIIPEDRSSISTFEVLADNLQILLKDLLEQTPNSYDNSATIKAKIFYKSCMNTKRIEEIGDQPLREVIKELGDWPVLSQKWSNPRTKLEVLLGKLRGEYNQGLIVEQWVGPDDRNSSVNIIQLDQMSLGLPSRDYFLKETSIRERDAYLKLMVEIAVLLGAERPYALDEMTKVLDFETQLANVSMPEADRHDTGAIYKKLTLRELKSLIPEFDWILYLNTLLPTPVFTDEEIVIYSIEYFQEMGKIIARHEPKIIHNYVIWRFVKYILPYLDGDYAAFRTEFKKILLGISADRIRWNQCVELVNKKMGMAVGALFIRHNFDPKSKETALEMIGNIRNAFNELLSLNEWMDDSTIQVAREKANSINERIGYPELLTNPIELSKEYQLLTVFEDQFLQSILGVLKYESSKNLLKLRQPVNKDRWTTEPAVVNAFYNPNKNDIVFPAGILQPLFYSQHFPKQIVIFILVFKWFDNCLIDHSFDDKGRQFDKEGNLKQWWNNATIKRFRQRAQCIIDQYSSYVLEDIRMNVNGKMTQGENIADNGGLKQAYRAFKKWEQRNGVEPRLPGIDLTHDQLFFLNYAQIWCGSMRPEDALSKVRSSVHSPGPIRVLGPLSNSYDFANAYQCREGSRMNPLKKCSVW</sequence>
<dbReference type="SUPFAM" id="SSF55486">
    <property type="entry name" value="Metalloproteases ('zincins'), catalytic domain"/>
    <property type="match status" value="2"/>
</dbReference>
<comment type="cofactor">
    <cofactor evidence="1">
        <name>Zn(2+)</name>
        <dbReference type="ChEBI" id="CHEBI:29105"/>
    </cofactor>
</comment>
<keyword evidence="5" id="KW-0378">Hydrolase</keyword>
<gene>
    <name evidence="10" type="ORF">OSB1V03_LOCUS3705</name>
</gene>
<dbReference type="InterPro" id="IPR000718">
    <property type="entry name" value="Peptidase_M13"/>
</dbReference>
<dbReference type="AlphaFoldDB" id="A0A7R9PWU9"/>
<keyword evidence="11" id="KW-1185">Reference proteome</keyword>